<keyword evidence="9" id="KW-1185">Reference proteome</keyword>
<dbReference type="Proteomes" id="UP001062443">
    <property type="component" value="Unassembled WGS sequence"/>
</dbReference>
<dbReference type="RefSeq" id="WP_068171971.1">
    <property type="nucleotide sequence ID" value="NZ_BAQB01000011.1"/>
</dbReference>
<organism evidence="8 9">
    <name type="scientific">Neokomagataea tanensis NBRC 106556</name>
    <dbReference type="NCBI Taxonomy" id="1223519"/>
    <lineage>
        <taxon>Bacteria</taxon>
        <taxon>Pseudomonadati</taxon>
        <taxon>Pseudomonadota</taxon>
        <taxon>Alphaproteobacteria</taxon>
        <taxon>Acetobacterales</taxon>
        <taxon>Acetobacteraceae</taxon>
        <taxon>Neokomagataea</taxon>
    </lineage>
</organism>
<sequence length="137" mass="14543">MNALFPRDTLLLITRLGLALLFLVMGWGKISDFSGAVGYMIHAGAPLPTLSAIIAIVAELGGGLALVFGVLVEPVAILLSVYTIATGFIGHHFWTMSGMMRYDMMIHFYKNISIAGGLLAVAATGAGRFSLTKKQIS</sequence>
<name>A0ABQ0QIG6_9PROT</name>
<evidence type="ECO:0000256" key="1">
    <source>
        <dbReference type="ARBA" id="ARBA00004651"/>
    </source>
</evidence>
<dbReference type="PANTHER" id="PTHR33452:SF1">
    <property type="entry name" value="INNER MEMBRANE PROTEIN YPHA-RELATED"/>
    <property type="match status" value="1"/>
</dbReference>
<reference evidence="8" key="1">
    <citation type="submission" date="2013-04" db="EMBL/GenBank/DDBJ databases">
        <title>The genome sequencing project of 58 acetic acid bacteria.</title>
        <authorList>
            <person name="Okamoto-Kainuma A."/>
            <person name="Ishikawa M."/>
            <person name="Umino S."/>
            <person name="Koizumi Y."/>
            <person name="Shiwa Y."/>
            <person name="Yoshikawa H."/>
            <person name="Matsutani M."/>
            <person name="Matsushita K."/>
        </authorList>
    </citation>
    <scope>NUCLEOTIDE SEQUENCE</scope>
    <source>
        <strain evidence="8">NBRC 106556</strain>
    </source>
</reference>
<gene>
    <name evidence="8" type="ORF">AA106556_0975</name>
</gene>
<comment type="subcellular location">
    <subcellularLocation>
        <location evidence="1">Cell membrane</location>
        <topology evidence="1">Multi-pass membrane protein</topology>
    </subcellularLocation>
</comment>
<feature type="transmembrane region" description="Helical" evidence="7">
    <location>
        <begin position="50"/>
        <end position="68"/>
    </location>
</feature>
<evidence type="ECO:0000256" key="5">
    <source>
        <dbReference type="ARBA" id="ARBA00022989"/>
    </source>
</evidence>
<keyword evidence="5 7" id="KW-1133">Transmembrane helix</keyword>
<evidence type="ECO:0000256" key="7">
    <source>
        <dbReference type="SAM" id="Phobius"/>
    </source>
</evidence>
<feature type="transmembrane region" description="Helical" evidence="7">
    <location>
        <begin position="12"/>
        <end position="30"/>
    </location>
</feature>
<dbReference type="PANTHER" id="PTHR33452">
    <property type="entry name" value="OXIDOREDUCTASE CATD-RELATED"/>
    <property type="match status" value="1"/>
</dbReference>
<evidence type="ECO:0000256" key="3">
    <source>
        <dbReference type="ARBA" id="ARBA00022475"/>
    </source>
</evidence>
<evidence type="ECO:0000313" key="9">
    <source>
        <dbReference type="Proteomes" id="UP001062443"/>
    </source>
</evidence>
<feature type="transmembrane region" description="Helical" evidence="7">
    <location>
        <begin position="75"/>
        <end position="94"/>
    </location>
</feature>
<dbReference type="InterPro" id="IPR032808">
    <property type="entry name" value="DoxX"/>
</dbReference>
<feature type="transmembrane region" description="Helical" evidence="7">
    <location>
        <begin position="114"/>
        <end position="131"/>
    </location>
</feature>
<accession>A0ABQ0QIG6</accession>
<evidence type="ECO:0000256" key="4">
    <source>
        <dbReference type="ARBA" id="ARBA00022692"/>
    </source>
</evidence>
<evidence type="ECO:0000256" key="6">
    <source>
        <dbReference type="ARBA" id="ARBA00023136"/>
    </source>
</evidence>
<dbReference type="EMBL" id="BAQB01000011">
    <property type="protein sequence ID" value="GBR46042.1"/>
    <property type="molecule type" value="Genomic_DNA"/>
</dbReference>
<keyword evidence="6 7" id="KW-0472">Membrane</keyword>
<evidence type="ECO:0000313" key="8">
    <source>
        <dbReference type="EMBL" id="GBR46042.1"/>
    </source>
</evidence>
<comment type="caution">
    <text evidence="8">The sequence shown here is derived from an EMBL/GenBank/DDBJ whole genome shotgun (WGS) entry which is preliminary data.</text>
</comment>
<dbReference type="InterPro" id="IPR051907">
    <property type="entry name" value="DoxX-like_oxidoreductase"/>
</dbReference>
<dbReference type="Pfam" id="PF07681">
    <property type="entry name" value="DoxX"/>
    <property type="match status" value="1"/>
</dbReference>
<evidence type="ECO:0000256" key="2">
    <source>
        <dbReference type="ARBA" id="ARBA00006679"/>
    </source>
</evidence>
<proteinExistence type="inferred from homology"/>
<comment type="similarity">
    <text evidence="2">Belongs to the DoxX family.</text>
</comment>
<keyword evidence="4 7" id="KW-0812">Transmembrane</keyword>
<keyword evidence="3" id="KW-1003">Cell membrane</keyword>
<protein>
    <submittedName>
        <fullName evidence="8">DoxX family protein</fullName>
    </submittedName>
</protein>